<name>A0A951PVD1_9NOST</name>
<evidence type="ECO:0000256" key="1">
    <source>
        <dbReference type="SAM" id="SignalP"/>
    </source>
</evidence>
<sequence length="265" mass="28356">MKSLTLVASIVSLISMSSFCSAAKAASINNGGFESGFLGWTIFNENLSPIQSPPSGSPSNSSVRWFETSGGFSPLSNTEIINQFEGQSYAVTDHAESGSTVLYQDITLEPELQHILSFAWFAQSKPPFQDSGSMSLTVSDDPLTNNYQGPVQLFRIDLVPAEFTNFFGVSSDAGILANIVAPVAEPFPVTEWNNVVFDLTPWAGSTVRLAFREAAIGGDFQAGIDAVKVTSALRSVPESNTIFASTIAIGLGVLSKRQLSKRQKV</sequence>
<dbReference type="Proteomes" id="UP000715781">
    <property type="component" value="Unassembled WGS sequence"/>
</dbReference>
<accession>A0A951PVD1</accession>
<gene>
    <name evidence="2" type="ORF">KME32_00820</name>
</gene>
<keyword evidence="1" id="KW-0732">Signal</keyword>
<evidence type="ECO:0000313" key="3">
    <source>
        <dbReference type="Proteomes" id="UP000715781"/>
    </source>
</evidence>
<reference evidence="2" key="1">
    <citation type="submission" date="2021-05" db="EMBL/GenBank/DDBJ databases">
        <authorList>
            <person name="Pietrasiak N."/>
            <person name="Ward R."/>
            <person name="Stajich J.E."/>
            <person name="Kurbessoian T."/>
        </authorList>
    </citation>
    <scope>NUCLEOTIDE SEQUENCE</scope>
    <source>
        <strain evidence="2">JT2-VF2</strain>
    </source>
</reference>
<proteinExistence type="predicted"/>
<feature type="signal peptide" evidence="1">
    <location>
        <begin position="1"/>
        <end position="22"/>
    </location>
</feature>
<dbReference type="EMBL" id="JAHHHN010000001">
    <property type="protein sequence ID" value="MBW4559693.1"/>
    <property type="molecule type" value="Genomic_DNA"/>
</dbReference>
<comment type="caution">
    <text evidence="2">The sequence shown here is derived from an EMBL/GenBank/DDBJ whole genome shotgun (WGS) entry which is preliminary data.</text>
</comment>
<evidence type="ECO:0000313" key="2">
    <source>
        <dbReference type="EMBL" id="MBW4559693.1"/>
    </source>
</evidence>
<protein>
    <recommendedName>
        <fullName evidence="4">PEP-CTERM sorting domain-containing protein</fullName>
    </recommendedName>
</protein>
<reference evidence="2" key="2">
    <citation type="journal article" date="2022" name="Microbiol. Resour. Announc.">
        <title>Metagenome Sequencing to Explore Phylogenomics of Terrestrial Cyanobacteria.</title>
        <authorList>
            <person name="Ward R.D."/>
            <person name="Stajich J.E."/>
            <person name="Johansen J.R."/>
            <person name="Huntemann M."/>
            <person name="Clum A."/>
            <person name="Foster B."/>
            <person name="Foster B."/>
            <person name="Roux S."/>
            <person name="Palaniappan K."/>
            <person name="Varghese N."/>
            <person name="Mukherjee S."/>
            <person name="Reddy T.B.K."/>
            <person name="Daum C."/>
            <person name="Copeland A."/>
            <person name="Chen I.A."/>
            <person name="Ivanova N.N."/>
            <person name="Kyrpides N.C."/>
            <person name="Shapiro N."/>
            <person name="Eloe-Fadrosh E.A."/>
            <person name="Pietrasiak N."/>
        </authorList>
    </citation>
    <scope>NUCLEOTIDE SEQUENCE</scope>
    <source>
        <strain evidence="2">JT2-VF2</strain>
    </source>
</reference>
<evidence type="ECO:0008006" key="4">
    <source>
        <dbReference type="Google" id="ProtNLM"/>
    </source>
</evidence>
<feature type="chain" id="PRO_5037139718" description="PEP-CTERM sorting domain-containing protein" evidence="1">
    <location>
        <begin position="23"/>
        <end position="265"/>
    </location>
</feature>
<organism evidence="2 3">
    <name type="scientific">Mojavia pulchra JT2-VF2</name>
    <dbReference type="NCBI Taxonomy" id="287848"/>
    <lineage>
        <taxon>Bacteria</taxon>
        <taxon>Bacillati</taxon>
        <taxon>Cyanobacteriota</taxon>
        <taxon>Cyanophyceae</taxon>
        <taxon>Nostocales</taxon>
        <taxon>Nostocaceae</taxon>
    </lineage>
</organism>
<dbReference type="AlphaFoldDB" id="A0A951PVD1"/>